<evidence type="ECO:0000313" key="2">
    <source>
        <dbReference type="EMBL" id="EJU03866.1"/>
    </source>
</evidence>
<dbReference type="HOGENOM" id="CLU_789931_0_0_1"/>
<dbReference type="RefSeq" id="XP_040630760.1">
    <property type="nucleotide sequence ID" value="XM_040777586.1"/>
</dbReference>
<name>M5G0T6_DACPD</name>
<evidence type="ECO:0000256" key="1">
    <source>
        <dbReference type="SAM" id="MobiDB-lite"/>
    </source>
</evidence>
<dbReference type="AlphaFoldDB" id="M5G0T6"/>
<feature type="region of interest" description="Disordered" evidence="1">
    <location>
        <begin position="153"/>
        <end position="250"/>
    </location>
</feature>
<dbReference type="Proteomes" id="UP000030653">
    <property type="component" value="Unassembled WGS sequence"/>
</dbReference>
<sequence>MFERLREEYGSLVKISAAHRRVLAEDQATLTLLGRERDYLLDILHTYPDLIPAVKQELRRSSSPPVSNVLTMRTNYSNASSPPISPILSSSPLPTPANSLAVIPEQLKQVHPSRPRAIIPTPQQMQTQARRPVAPMPLSVPLPVPITSNNVYAPLAGRKRRSPPSPPEGSFPLDMYPPNKRISIGGGIKAEEPASHLPMTYRPYLTGGTSQPQPSRPSTYSPPPLPPGPLPRRALPTGPSTRQYTVPMNHALDGSGALGLRGDYPHSNPMYAPPGVKEYSMPWYEDRAPLFPTHPSHHYPQASIPPTYTGPNSPIQARRTQPGPYDTSLLADDPHREISPADVYPDPRTGL</sequence>
<protein>
    <submittedName>
        <fullName evidence="2">Uncharacterized protein</fullName>
    </submittedName>
</protein>
<organism evidence="2 3">
    <name type="scientific">Dacryopinax primogenitus (strain DJM 731)</name>
    <name type="common">Brown rot fungus</name>
    <dbReference type="NCBI Taxonomy" id="1858805"/>
    <lineage>
        <taxon>Eukaryota</taxon>
        <taxon>Fungi</taxon>
        <taxon>Dikarya</taxon>
        <taxon>Basidiomycota</taxon>
        <taxon>Agaricomycotina</taxon>
        <taxon>Dacrymycetes</taxon>
        <taxon>Dacrymycetales</taxon>
        <taxon>Dacrymycetaceae</taxon>
        <taxon>Dacryopinax</taxon>
    </lineage>
</organism>
<feature type="compositionally biased region" description="Low complexity" evidence="1">
    <location>
        <begin position="207"/>
        <end position="219"/>
    </location>
</feature>
<keyword evidence="3" id="KW-1185">Reference proteome</keyword>
<dbReference type="EMBL" id="JH795859">
    <property type="protein sequence ID" value="EJU03866.1"/>
    <property type="molecule type" value="Genomic_DNA"/>
</dbReference>
<evidence type="ECO:0000313" key="3">
    <source>
        <dbReference type="Proteomes" id="UP000030653"/>
    </source>
</evidence>
<dbReference type="OrthoDB" id="10572094at2759"/>
<gene>
    <name evidence="2" type="ORF">DACRYDRAFT_99351</name>
</gene>
<reference evidence="2 3" key="1">
    <citation type="journal article" date="2012" name="Science">
        <title>The Paleozoic origin of enzymatic lignin decomposition reconstructed from 31 fungal genomes.</title>
        <authorList>
            <person name="Floudas D."/>
            <person name="Binder M."/>
            <person name="Riley R."/>
            <person name="Barry K."/>
            <person name="Blanchette R.A."/>
            <person name="Henrissat B."/>
            <person name="Martinez A.T."/>
            <person name="Otillar R."/>
            <person name="Spatafora J.W."/>
            <person name="Yadav J.S."/>
            <person name="Aerts A."/>
            <person name="Benoit I."/>
            <person name="Boyd A."/>
            <person name="Carlson A."/>
            <person name="Copeland A."/>
            <person name="Coutinho P.M."/>
            <person name="de Vries R.P."/>
            <person name="Ferreira P."/>
            <person name="Findley K."/>
            <person name="Foster B."/>
            <person name="Gaskell J."/>
            <person name="Glotzer D."/>
            <person name="Gorecki P."/>
            <person name="Heitman J."/>
            <person name="Hesse C."/>
            <person name="Hori C."/>
            <person name="Igarashi K."/>
            <person name="Jurgens J.A."/>
            <person name="Kallen N."/>
            <person name="Kersten P."/>
            <person name="Kohler A."/>
            <person name="Kuees U."/>
            <person name="Kumar T.K.A."/>
            <person name="Kuo A."/>
            <person name="LaButti K."/>
            <person name="Larrondo L.F."/>
            <person name="Lindquist E."/>
            <person name="Ling A."/>
            <person name="Lombard V."/>
            <person name="Lucas S."/>
            <person name="Lundell T."/>
            <person name="Martin R."/>
            <person name="McLaughlin D.J."/>
            <person name="Morgenstern I."/>
            <person name="Morin E."/>
            <person name="Murat C."/>
            <person name="Nagy L.G."/>
            <person name="Nolan M."/>
            <person name="Ohm R.A."/>
            <person name="Patyshakuliyeva A."/>
            <person name="Rokas A."/>
            <person name="Ruiz-Duenas F.J."/>
            <person name="Sabat G."/>
            <person name="Salamov A."/>
            <person name="Samejima M."/>
            <person name="Schmutz J."/>
            <person name="Slot J.C."/>
            <person name="St John F."/>
            <person name="Stenlid J."/>
            <person name="Sun H."/>
            <person name="Sun S."/>
            <person name="Syed K."/>
            <person name="Tsang A."/>
            <person name="Wiebenga A."/>
            <person name="Young D."/>
            <person name="Pisabarro A."/>
            <person name="Eastwood D.C."/>
            <person name="Martin F."/>
            <person name="Cullen D."/>
            <person name="Grigoriev I.V."/>
            <person name="Hibbett D.S."/>
        </authorList>
    </citation>
    <scope>NUCLEOTIDE SEQUENCE [LARGE SCALE GENOMIC DNA]</scope>
    <source>
        <strain evidence="2 3">DJM-731 SS1</strain>
    </source>
</reference>
<feature type="compositionally biased region" description="Polar residues" evidence="1">
    <location>
        <begin position="304"/>
        <end position="319"/>
    </location>
</feature>
<dbReference type="GeneID" id="63692648"/>
<feature type="compositionally biased region" description="Pro residues" evidence="1">
    <location>
        <begin position="220"/>
        <end position="230"/>
    </location>
</feature>
<feature type="region of interest" description="Disordered" evidence="1">
    <location>
        <begin position="294"/>
        <end position="351"/>
    </location>
</feature>
<proteinExistence type="predicted"/>
<accession>M5G0T6</accession>